<evidence type="ECO:0000256" key="1">
    <source>
        <dbReference type="SAM" id="Phobius"/>
    </source>
</evidence>
<organism evidence="2 3">
    <name type="scientific">Nonlabens xylanidelens</name>
    <dbReference type="NCBI Taxonomy" id="191564"/>
    <lineage>
        <taxon>Bacteria</taxon>
        <taxon>Pseudomonadati</taxon>
        <taxon>Bacteroidota</taxon>
        <taxon>Flavobacteriia</taxon>
        <taxon>Flavobacteriales</taxon>
        <taxon>Flavobacteriaceae</taxon>
        <taxon>Nonlabens</taxon>
    </lineage>
</organism>
<feature type="transmembrane region" description="Helical" evidence="1">
    <location>
        <begin position="62"/>
        <end position="81"/>
    </location>
</feature>
<comment type="caution">
    <text evidence="2">The sequence shown here is derived from an EMBL/GenBank/DDBJ whole genome shotgun (WGS) entry which is preliminary data.</text>
</comment>
<sequence length="82" mass="9693">MVIDQRNQHVIAYFLILAIGTSFFKLSYFEDSFLNRMIFYGMLLILGIAMLIYHRKSLNKNVLIVQFSFVVLMITFMLVTYL</sequence>
<evidence type="ECO:0000313" key="3">
    <source>
        <dbReference type="Proteomes" id="UP000239002"/>
    </source>
</evidence>
<evidence type="ECO:0000313" key="2">
    <source>
        <dbReference type="EMBL" id="PPK96205.1"/>
    </source>
</evidence>
<proteinExistence type="predicted"/>
<accession>A0A2S6IPV6</accession>
<keyword evidence="1" id="KW-0472">Membrane</keyword>
<dbReference type="EMBL" id="PTJE01000001">
    <property type="protein sequence ID" value="PPK96205.1"/>
    <property type="molecule type" value="Genomic_DNA"/>
</dbReference>
<keyword evidence="1" id="KW-0812">Transmembrane</keyword>
<feature type="transmembrane region" description="Helical" evidence="1">
    <location>
        <begin position="34"/>
        <end position="53"/>
    </location>
</feature>
<gene>
    <name evidence="2" type="ORF">LY01_00019</name>
</gene>
<feature type="transmembrane region" description="Helical" evidence="1">
    <location>
        <begin position="12"/>
        <end position="28"/>
    </location>
</feature>
<keyword evidence="1" id="KW-1133">Transmembrane helix</keyword>
<dbReference type="AlphaFoldDB" id="A0A2S6IPV6"/>
<name>A0A2S6IPV6_9FLAO</name>
<reference evidence="2 3" key="1">
    <citation type="submission" date="2018-02" db="EMBL/GenBank/DDBJ databases">
        <title>Genomic Encyclopedia of Archaeal and Bacterial Type Strains, Phase II (KMG-II): from individual species to whole genera.</title>
        <authorList>
            <person name="Goeker M."/>
        </authorList>
    </citation>
    <scope>NUCLEOTIDE SEQUENCE [LARGE SCALE GENOMIC DNA]</scope>
    <source>
        <strain evidence="2 3">DSM 16809</strain>
    </source>
</reference>
<keyword evidence="3" id="KW-1185">Reference proteome</keyword>
<dbReference type="Proteomes" id="UP000239002">
    <property type="component" value="Unassembled WGS sequence"/>
</dbReference>
<protein>
    <submittedName>
        <fullName evidence="2">Uncharacterized protein</fullName>
    </submittedName>
</protein>
<dbReference type="RefSeq" id="WP_104513786.1">
    <property type="nucleotide sequence ID" value="NZ_MQVW01000022.1"/>
</dbReference>